<dbReference type="InterPro" id="IPR002698">
    <property type="entry name" value="FTHF_cligase"/>
</dbReference>
<evidence type="ECO:0000256" key="4">
    <source>
        <dbReference type="SAM" id="MobiDB-lite"/>
    </source>
</evidence>
<dbReference type="SUPFAM" id="SSF100950">
    <property type="entry name" value="NagB/RpiA/CoA transferase-like"/>
    <property type="match status" value="1"/>
</dbReference>
<dbReference type="PANTHER" id="PTHR23407:SF1">
    <property type="entry name" value="5-FORMYLTETRAHYDROFOLATE CYCLO-LIGASE"/>
    <property type="match status" value="1"/>
</dbReference>
<name>A0ABP3CB90_9MICO</name>
<evidence type="ECO:0000313" key="6">
    <source>
        <dbReference type="Proteomes" id="UP001498238"/>
    </source>
</evidence>
<reference evidence="5 6" key="1">
    <citation type="submission" date="2024-01" db="EMBL/GenBank/DDBJ databases">
        <title>Characterization of antibiotic resistant novel bacterial strains and their environmental applications.</title>
        <authorList>
            <person name="Manzoor S."/>
            <person name="Abbas S."/>
            <person name="Arshad M."/>
            <person name="Ahmed I."/>
        </authorList>
    </citation>
    <scope>NUCLEOTIDE SEQUENCE [LARGE SCALE GENOMIC DNA]</scope>
    <source>
        <strain evidence="5 6">NCCP-602</strain>
    </source>
</reference>
<sequence>MPFILAMPAPPVRLKGVDPVSSKAELRALIRARRSARARQWGAHSDDSGASPAEAAASVSSVADLRSPLPAPPSSAHCPSVAARRSSPTTPHRAVPVSSVADAVLSALDRWWPSPDLSGHIVIAYAALPGEPDVDAVVDGLRERGARVFLPVVTRIGEALEFGEVRTPMAELTPQGRWGIREPRAEHSASSLFAEAAPDLLLVPALGFGAGGARLGNGGGFYDRTFGPLGEVPLGDVPPLDASIGDAPPGPSRSHAQPPDSAGPRVVGVCFAEEADLPGLVVEPWDLRVPEAITEDGLRVL</sequence>
<dbReference type="Gene3D" id="3.40.50.10420">
    <property type="entry name" value="NagB/RpiA/CoA transferase-like"/>
    <property type="match status" value="1"/>
</dbReference>
<keyword evidence="2" id="KW-0547">Nucleotide-binding</keyword>
<accession>A0ABP3CB90</accession>
<evidence type="ECO:0000256" key="1">
    <source>
        <dbReference type="ARBA" id="ARBA00010638"/>
    </source>
</evidence>
<evidence type="ECO:0000256" key="3">
    <source>
        <dbReference type="ARBA" id="ARBA00022840"/>
    </source>
</evidence>
<feature type="region of interest" description="Disordered" evidence="4">
    <location>
        <begin position="237"/>
        <end position="265"/>
    </location>
</feature>
<dbReference type="PANTHER" id="PTHR23407">
    <property type="entry name" value="ATPASE INHIBITOR/5-FORMYLTETRAHYDROFOLATE CYCLO-LIGASE"/>
    <property type="match status" value="1"/>
</dbReference>
<feature type="compositionally biased region" description="Low complexity" evidence="4">
    <location>
        <begin position="48"/>
        <end position="83"/>
    </location>
</feature>
<dbReference type="EMBL" id="BAAAAF010000017">
    <property type="protein sequence ID" value="GAA0037143.1"/>
    <property type="molecule type" value="Genomic_DNA"/>
</dbReference>
<comment type="caution">
    <text evidence="5">The sequence shown here is derived from an EMBL/GenBank/DDBJ whole genome shotgun (WGS) entry which is preliminary data.</text>
</comment>
<keyword evidence="6" id="KW-1185">Reference proteome</keyword>
<feature type="region of interest" description="Disordered" evidence="4">
    <location>
        <begin position="37"/>
        <end position="94"/>
    </location>
</feature>
<dbReference type="Proteomes" id="UP001498238">
    <property type="component" value="Unassembled WGS sequence"/>
</dbReference>
<protein>
    <recommendedName>
        <fullName evidence="7">5-formyltetrahydrofolate cyclo-ligase</fullName>
    </recommendedName>
</protein>
<organism evidence="5 6">
    <name type="scientific">Brevibacterium metallidurans</name>
    <dbReference type="NCBI Taxonomy" id="1482676"/>
    <lineage>
        <taxon>Bacteria</taxon>
        <taxon>Bacillati</taxon>
        <taxon>Actinomycetota</taxon>
        <taxon>Actinomycetes</taxon>
        <taxon>Micrococcales</taxon>
        <taxon>Brevibacteriaceae</taxon>
        <taxon>Brevibacterium</taxon>
    </lineage>
</organism>
<evidence type="ECO:0000256" key="2">
    <source>
        <dbReference type="ARBA" id="ARBA00022741"/>
    </source>
</evidence>
<evidence type="ECO:0000313" key="5">
    <source>
        <dbReference type="EMBL" id="GAA0037143.1"/>
    </source>
</evidence>
<dbReference type="InterPro" id="IPR024185">
    <property type="entry name" value="FTHF_cligase-like_sf"/>
</dbReference>
<dbReference type="InterPro" id="IPR037171">
    <property type="entry name" value="NagB/RpiA_transferase-like"/>
</dbReference>
<evidence type="ECO:0008006" key="7">
    <source>
        <dbReference type="Google" id="ProtNLM"/>
    </source>
</evidence>
<keyword evidence="3" id="KW-0067">ATP-binding</keyword>
<proteinExistence type="inferred from homology"/>
<comment type="similarity">
    <text evidence="1">Belongs to the 5-formyltetrahydrofolate cyclo-ligase family.</text>
</comment>
<dbReference type="Pfam" id="PF01812">
    <property type="entry name" value="5-FTHF_cyc-lig"/>
    <property type="match status" value="1"/>
</dbReference>
<gene>
    <name evidence="5" type="ORF">NCCP602_31050</name>
</gene>